<comment type="similarity">
    <text evidence="2">Belongs to the nematode receptor-like protein sre family.</text>
</comment>
<evidence type="ECO:0000313" key="7">
    <source>
        <dbReference type="EnsemblMetazoa" id="CJA02581.1"/>
    </source>
</evidence>
<keyword evidence="5 6" id="KW-0472">Membrane</keyword>
<name>A0A8R1HIB7_CAEJA</name>
<dbReference type="PANTHER" id="PTHR47631">
    <property type="entry name" value="SERPENTINE RECEPTOR, CLASS E (EPSILON)-RELATED"/>
    <property type="match status" value="1"/>
</dbReference>
<accession>A0A8R1HIB7</accession>
<dbReference type="GO" id="GO:0007606">
    <property type="term" value="P:sensory perception of chemical stimulus"/>
    <property type="evidence" value="ECO:0007669"/>
    <property type="project" value="InterPro"/>
</dbReference>
<protein>
    <submittedName>
        <fullName evidence="7">Uncharacterized protein</fullName>
    </submittedName>
</protein>
<evidence type="ECO:0000256" key="6">
    <source>
        <dbReference type="SAM" id="Phobius"/>
    </source>
</evidence>
<dbReference type="Pfam" id="PF03125">
    <property type="entry name" value="Sre"/>
    <property type="match status" value="1"/>
</dbReference>
<keyword evidence="8" id="KW-1185">Reference proteome</keyword>
<dbReference type="EnsemblMetazoa" id="CJA02581.1">
    <property type="protein sequence ID" value="CJA02581.1"/>
    <property type="gene ID" value="WBGene00121785"/>
</dbReference>
<feature type="transmembrane region" description="Helical" evidence="6">
    <location>
        <begin position="121"/>
        <end position="144"/>
    </location>
</feature>
<evidence type="ECO:0000256" key="4">
    <source>
        <dbReference type="ARBA" id="ARBA00022989"/>
    </source>
</evidence>
<dbReference type="InterPro" id="IPR004151">
    <property type="entry name" value="7TM_GPCR_serpentine_rcpt_Sre"/>
</dbReference>
<feature type="transmembrane region" description="Helical" evidence="6">
    <location>
        <begin position="31"/>
        <end position="54"/>
    </location>
</feature>
<keyword evidence="3 6" id="KW-0812">Transmembrane</keyword>
<feature type="transmembrane region" description="Helical" evidence="6">
    <location>
        <begin position="252"/>
        <end position="272"/>
    </location>
</feature>
<sequence>MNILFSNATDFWVPSFFLNDSSYLVWSSLPVLFLFIILLLLSAWLVSYATVIVYSVRKLHTNATWILMLICVGWFECMIGMISIFPYKYGILSLGDPSKAYHGYESMHVLEIEVTWKCAPLVIGTVLMWHYLGLLNGGIVCFVIERSFATLLSSDYESKPRRWLFILLMLNQQLAAIVMCVLFSFHILSLSAWLYINAFGFVIAIPYIFFIRHYNLHARNQMRLGNHRTNISLAAKFQTDENVRSMHIVTRMAVVAAAFDVVFLIVMILAMLDTPGVETFSQFTEIVLFFHRIGPCAICIWYTP</sequence>
<reference evidence="8" key="1">
    <citation type="submission" date="2010-08" db="EMBL/GenBank/DDBJ databases">
        <authorList>
            <consortium name="Caenorhabditis japonica Sequencing Consortium"/>
            <person name="Wilson R.K."/>
        </authorList>
    </citation>
    <scope>NUCLEOTIDE SEQUENCE [LARGE SCALE GENOMIC DNA]</scope>
    <source>
        <strain evidence="8">DF5081</strain>
    </source>
</reference>
<feature type="transmembrane region" description="Helical" evidence="6">
    <location>
        <begin position="164"/>
        <end position="188"/>
    </location>
</feature>
<evidence type="ECO:0000313" key="8">
    <source>
        <dbReference type="Proteomes" id="UP000005237"/>
    </source>
</evidence>
<dbReference type="GO" id="GO:0016020">
    <property type="term" value="C:membrane"/>
    <property type="evidence" value="ECO:0007669"/>
    <property type="project" value="UniProtKB-SubCell"/>
</dbReference>
<evidence type="ECO:0000256" key="3">
    <source>
        <dbReference type="ARBA" id="ARBA00022692"/>
    </source>
</evidence>
<comment type="subcellular location">
    <subcellularLocation>
        <location evidence="1">Membrane</location>
        <topology evidence="1">Multi-pass membrane protein</topology>
    </subcellularLocation>
</comment>
<evidence type="ECO:0000256" key="2">
    <source>
        <dbReference type="ARBA" id="ARBA00006803"/>
    </source>
</evidence>
<keyword evidence="4 6" id="KW-1133">Transmembrane helix</keyword>
<evidence type="ECO:0000256" key="5">
    <source>
        <dbReference type="ARBA" id="ARBA00023136"/>
    </source>
</evidence>
<dbReference type="PANTHER" id="PTHR47631:SF4">
    <property type="entry name" value="SERPENTINE RECEPTOR, CLASS E (EPSILON)"/>
    <property type="match status" value="1"/>
</dbReference>
<feature type="transmembrane region" description="Helical" evidence="6">
    <location>
        <begin position="66"/>
        <end position="87"/>
    </location>
</feature>
<reference evidence="7" key="2">
    <citation type="submission" date="2022-06" db="UniProtKB">
        <authorList>
            <consortium name="EnsemblMetazoa"/>
        </authorList>
    </citation>
    <scope>IDENTIFICATION</scope>
    <source>
        <strain evidence="7">DF5081</strain>
    </source>
</reference>
<evidence type="ECO:0000256" key="1">
    <source>
        <dbReference type="ARBA" id="ARBA00004141"/>
    </source>
</evidence>
<dbReference type="AlphaFoldDB" id="A0A8R1HIB7"/>
<feature type="transmembrane region" description="Helical" evidence="6">
    <location>
        <begin position="194"/>
        <end position="214"/>
    </location>
</feature>
<dbReference type="Proteomes" id="UP000005237">
    <property type="component" value="Unassembled WGS sequence"/>
</dbReference>
<proteinExistence type="inferred from homology"/>
<organism evidence="7 8">
    <name type="scientific">Caenorhabditis japonica</name>
    <dbReference type="NCBI Taxonomy" id="281687"/>
    <lineage>
        <taxon>Eukaryota</taxon>
        <taxon>Metazoa</taxon>
        <taxon>Ecdysozoa</taxon>
        <taxon>Nematoda</taxon>
        <taxon>Chromadorea</taxon>
        <taxon>Rhabditida</taxon>
        <taxon>Rhabditina</taxon>
        <taxon>Rhabditomorpha</taxon>
        <taxon>Rhabditoidea</taxon>
        <taxon>Rhabditidae</taxon>
        <taxon>Peloderinae</taxon>
        <taxon>Caenorhabditis</taxon>
    </lineage>
</organism>